<dbReference type="PANTHER" id="PTHR10105">
    <property type="entry name" value="SELENOPROTEIN P"/>
    <property type="match status" value="1"/>
</dbReference>
<dbReference type="PANTHER" id="PTHR10105:SF3">
    <property type="entry name" value="SELENOPROTEIN P"/>
    <property type="match status" value="1"/>
</dbReference>
<feature type="compositionally biased region" description="Basic and acidic residues" evidence="6">
    <location>
        <begin position="97"/>
        <end position="113"/>
    </location>
</feature>
<evidence type="ECO:0000313" key="9">
    <source>
        <dbReference type="Proteomes" id="UP000053537"/>
    </source>
</evidence>
<gene>
    <name evidence="8" type="ORF">N310_04529</name>
</gene>
<evidence type="ECO:0000256" key="1">
    <source>
        <dbReference type="ARBA" id="ARBA00004613"/>
    </source>
</evidence>
<evidence type="ECO:0000256" key="6">
    <source>
        <dbReference type="SAM" id="MobiDB-lite"/>
    </source>
</evidence>
<keyword evidence="3" id="KW-0732">Signal</keyword>
<keyword evidence="2" id="KW-0964">Secreted</keyword>
<dbReference type="Proteomes" id="UP000053537">
    <property type="component" value="Unassembled WGS sequence"/>
</dbReference>
<keyword evidence="4" id="KW-0712">Selenocysteine</keyword>
<feature type="compositionally biased region" description="Basic residues" evidence="6">
    <location>
        <begin position="80"/>
        <end position="96"/>
    </location>
</feature>
<evidence type="ECO:0000259" key="7">
    <source>
        <dbReference type="Pfam" id="PF04592"/>
    </source>
</evidence>
<dbReference type="Pfam" id="PF04592">
    <property type="entry name" value="SelP_N"/>
    <property type="match status" value="1"/>
</dbReference>
<name>A0A091MXL4_9PASS</name>
<comment type="subcellular location">
    <subcellularLocation>
        <location evidence="1">Secreted</location>
    </subcellularLocation>
</comment>
<sequence>KDDFLIYDRCGRLVYHLGLPYSFLSFRHVEDSIKIAYCEKKCGNCSYMEPDTDGVCENITKKADEMLSELEPKPTGEHSHNRRHGHHHHRHHHRDSSRHPKNEDHQVLSETQRHHLHGG</sequence>
<organism evidence="8 9">
    <name type="scientific">Acanthisitta chloris</name>
    <name type="common">rifleman</name>
    <dbReference type="NCBI Taxonomy" id="57068"/>
    <lineage>
        <taxon>Eukaryota</taxon>
        <taxon>Metazoa</taxon>
        <taxon>Chordata</taxon>
        <taxon>Craniata</taxon>
        <taxon>Vertebrata</taxon>
        <taxon>Euteleostomi</taxon>
        <taxon>Archelosauria</taxon>
        <taxon>Archosauria</taxon>
        <taxon>Dinosauria</taxon>
        <taxon>Saurischia</taxon>
        <taxon>Theropoda</taxon>
        <taxon>Coelurosauria</taxon>
        <taxon>Aves</taxon>
        <taxon>Neognathae</taxon>
        <taxon>Neoaves</taxon>
        <taxon>Telluraves</taxon>
        <taxon>Australaves</taxon>
        <taxon>Passeriformes</taxon>
        <taxon>Acanthisittidae</taxon>
        <taxon>Acanthisitta</taxon>
    </lineage>
</organism>
<evidence type="ECO:0000256" key="2">
    <source>
        <dbReference type="ARBA" id="ARBA00022525"/>
    </source>
</evidence>
<dbReference type="GO" id="GO:0008430">
    <property type="term" value="F:selenium binding"/>
    <property type="evidence" value="ECO:0007669"/>
    <property type="project" value="InterPro"/>
</dbReference>
<reference evidence="8 9" key="1">
    <citation type="submission" date="2014-04" db="EMBL/GenBank/DDBJ databases">
        <title>Genome evolution of avian class.</title>
        <authorList>
            <person name="Zhang G."/>
            <person name="Li C."/>
        </authorList>
    </citation>
    <scope>NUCLEOTIDE SEQUENCE [LARGE SCALE GENOMIC DNA]</scope>
    <source>
        <strain evidence="8">BGI_N310</strain>
    </source>
</reference>
<evidence type="ECO:0000256" key="3">
    <source>
        <dbReference type="ARBA" id="ARBA00022729"/>
    </source>
</evidence>
<feature type="compositionally biased region" description="Basic and acidic residues" evidence="6">
    <location>
        <begin position="69"/>
        <end position="79"/>
    </location>
</feature>
<keyword evidence="9" id="KW-1185">Reference proteome</keyword>
<evidence type="ECO:0000256" key="5">
    <source>
        <dbReference type="ARBA" id="ARBA00023180"/>
    </source>
</evidence>
<feature type="non-terminal residue" evidence="8">
    <location>
        <position position="119"/>
    </location>
</feature>
<accession>A0A091MXL4</accession>
<proteinExistence type="predicted"/>
<dbReference type="GO" id="GO:0001887">
    <property type="term" value="P:selenium compound metabolic process"/>
    <property type="evidence" value="ECO:0007669"/>
    <property type="project" value="TreeGrafter"/>
</dbReference>
<keyword evidence="5" id="KW-0325">Glycoprotein</keyword>
<protein>
    <submittedName>
        <fullName evidence="8">Selenoprotein P</fullName>
    </submittedName>
</protein>
<feature type="region of interest" description="Disordered" evidence="6">
    <location>
        <begin position="69"/>
        <end position="119"/>
    </location>
</feature>
<dbReference type="GO" id="GO:0005576">
    <property type="term" value="C:extracellular region"/>
    <property type="evidence" value="ECO:0007669"/>
    <property type="project" value="UniProtKB-SubCell"/>
</dbReference>
<dbReference type="InterPro" id="IPR007671">
    <property type="entry name" value="Selenoprotein-P_N"/>
</dbReference>
<feature type="non-terminal residue" evidence="8">
    <location>
        <position position="1"/>
    </location>
</feature>
<feature type="domain" description="Selenoprotein P N-terminal" evidence="7">
    <location>
        <begin position="1"/>
        <end position="116"/>
    </location>
</feature>
<evidence type="ECO:0000256" key="4">
    <source>
        <dbReference type="ARBA" id="ARBA00022933"/>
    </source>
</evidence>
<dbReference type="EMBL" id="KK839157">
    <property type="protein sequence ID" value="KFP82026.1"/>
    <property type="molecule type" value="Genomic_DNA"/>
</dbReference>
<dbReference type="AlphaFoldDB" id="A0A091MXL4"/>
<dbReference type="InterPro" id="IPR037941">
    <property type="entry name" value="SeP"/>
</dbReference>
<evidence type="ECO:0000313" key="8">
    <source>
        <dbReference type="EMBL" id="KFP82026.1"/>
    </source>
</evidence>